<dbReference type="AlphaFoldDB" id="A0A365XYB2"/>
<dbReference type="Gene3D" id="1.10.1740.10">
    <property type="match status" value="1"/>
</dbReference>
<gene>
    <name evidence="7" type="ORF">DF182_29355</name>
</gene>
<dbReference type="InterPro" id="IPR039425">
    <property type="entry name" value="RNA_pol_sigma-70-like"/>
</dbReference>
<dbReference type="CDD" id="cd06171">
    <property type="entry name" value="Sigma70_r4"/>
    <property type="match status" value="1"/>
</dbReference>
<proteinExistence type="inferred from homology"/>
<dbReference type="SUPFAM" id="SSF88659">
    <property type="entry name" value="Sigma3 and sigma4 domains of RNA polymerase sigma factors"/>
    <property type="match status" value="1"/>
</dbReference>
<keyword evidence="8" id="KW-1185">Reference proteome</keyword>
<evidence type="ECO:0000313" key="8">
    <source>
        <dbReference type="Proteomes" id="UP000253410"/>
    </source>
</evidence>
<evidence type="ECO:0008006" key="9">
    <source>
        <dbReference type="Google" id="ProtNLM"/>
    </source>
</evidence>
<keyword evidence="3" id="KW-0731">Sigma factor</keyword>
<comment type="similarity">
    <text evidence="1">Belongs to the sigma-70 factor family. ECF subfamily.</text>
</comment>
<dbReference type="SUPFAM" id="SSF88946">
    <property type="entry name" value="Sigma2 domain of RNA polymerase sigma factors"/>
    <property type="match status" value="1"/>
</dbReference>
<keyword evidence="4" id="KW-0804">Transcription</keyword>
<evidence type="ECO:0000313" key="7">
    <source>
        <dbReference type="EMBL" id="RBL90565.1"/>
    </source>
</evidence>
<comment type="caution">
    <text evidence="7">The sequence shown here is derived from an EMBL/GenBank/DDBJ whole genome shotgun (WGS) entry which is preliminary data.</text>
</comment>
<dbReference type="Proteomes" id="UP000253410">
    <property type="component" value="Unassembled WGS sequence"/>
</dbReference>
<dbReference type="InterPro" id="IPR007627">
    <property type="entry name" value="RNA_pol_sigma70_r2"/>
</dbReference>
<dbReference type="InterPro" id="IPR013324">
    <property type="entry name" value="RNA_pol_sigma_r3/r4-like"/>
</dbReference>
<dbReference type="Pfam" id="PF08281">
    <property type="entry name" value="Sigma70_r4_2"/>
    <property type="match status" value="1"/>
</dbReference>
<dbReference type="Gene3D" id="1.10.10.10">
    <property type="entry name" value="Winged helix-like DNA-binding domain superfamily/Winged helix DNA-binding domain"/>
    <property type="match status" value="1"/>
</dbReference>
<dbReference type="GO" id="GO:0006352">
    <property type="term" value="P:DNA-templated transcription initiation"/>
    <property type="evidence" value="ECO:0007669"/>
    <property type="project" value="InterPro"/>
</dbReference>
<dbReference type="InterPro" id="IPR013249">
    <property type="entry name" value="RNA_pol_sigma70_r4_t2"/>
</dbReference>
<dbReference type="RefSeq" id="WP_113619314.1">
    <property type="nucleotide sequence ID" value="NZ_QFFJ01000002.1"/>
</dbReference>
<evidence type="ECO:0000259" key="5">
    <source>
        <dbReference type="Pfam" id="PF04542"/>
    </source>
</evidence>
<sequence>MDTNQEWNINAIFKAPDSLEAADVYKHYYKQLYNYGRKLTDNTSLIEDAIHDVFISMWQAHSRNSDLDTNRSYLYSSFRRKLFRYHQEAVKRMQREERAMFSSVPEFGADHFIIHREQDEQLKVTILQALQQLTPRQREAVYLRFYENMQYDEIAAVMDISVKATYKLMARALDELKQLVNLPFYLLLPMLRLLFIKQ</sequence>
<keyword evidence="2" id="KW-0805">Transcription regulation</keyword>
<dbReference type="GO" id="GO:0016987">
    <property type="term" value="F:sigma factor activity"/>
    <property type="evidence" value="ECO:0007669"/>
    <property type="project" value="UniProtKB-KW"/>
</dbReference>
<evidence type="ECO:0000256" key="3">
    <source>
        <dbReference type="ARBA" id="ARBA00023082"/>
    </source>
</evidence>
<feature type="domain" description="RNA polymerase sigma-70 region 2" evidence="5">
    <location>
        <begin position="25"/>
        <end position="86"/>
    </location>
</feature>
<evidence type="ECO:0000256" key="1">
    <source>
        <dbReference type="ARBA" id="ARBA00010641"/>
    </source>
</evidence>
<dbReference type="InterPro" id="IPR013325">
    <property type="entry name" value="RNA_pol_sigma_r2"/>
</dbReference>
<evidence type="ECO:0000256" key="2">
    <source>
        <dbReference type="ARBA" id="ARBA00023015"/>
    </source>
</evidence>
<dbReference type="EMBL" id="QFFJ01000002">
    <property type="protein sequence ID" value="RBL90565.1"/>
    <property type="molecule type" value="Genomic_DNA"/>
</dbReference>
<evidence type="ECO:0000256" key="4">
    <source>
        <dbReference type="ARBA" id="ARBA00023163"/>
    </source>
</evidence>
<name>A0A365XYB2_9BACT</name>
<dbReference type="Pfam" id="PF04542">
    <property type="entry name" value="Sigma70_r2"/>
    <property type="match status" value="1"/>
</dbReference>
<dbReference type="PANTHER" id="PTHR43133:SF46">
    <property type="entry name" value="RNA POLYMERASE SIGMA-70 FACTOR ECF SUBFAMILY"/>
    <property type="match status" value="1"/>
</dbReference>
<dbReference type="OrthoDB" id="9150024at2"/>
<accession>A0A365XYB2</accession>
<feature type="domain" description="RNA polymerase sigma factor 70 region 4 type 2" evidence="6">
    <location>
        <begin position="126"/>
        <end position="175"/>
    </location>
</feature>
<protein>
    <recommendedName>
        <fullName evidence="9">RNA polymerase sigma factor 70 region 4 type 2 domain-containing protein</fullName>
    </recommendedName>
</protein>
<dbReference type="NCBIfam" id="TIGR02937">
    <property type="entry name" value="sigma70-ECF"/>
    <property type="match status" value="1"/>
</dbReference>
<reference evidence="7 8" key="1">
    <citation type="submission" date="2018-05" db="EMBL/GenBank/DDBJ databases">
        <title>Chitinophaga sp. K3CV102501T nov., isolated from isolated from a monsoon evergreen broad-leaved forest soil.</title>
        <authorList>
            <person name="Lv Y."/>
        </authorList>
    </citation>
    <scope>NUCLEOTIDE SEQUENCE [LARGE SCALE GENOMIC DNA]</scope>
    <source>
        <strain evidence="7 8">GDMCC 1.1325</strain>
    </source>
</reference>
<organism evidence="7 8">
    <name type="scientific">Chitinophaga flava</name>
    <dbReference type="NCBI Taxonomy" id="2259036"/>
    <lineage>
        <taxon>Bacteria</taxon>
        <taxon>Pseudomonadati</taxon>
        <taxon>Bacteroidota</taxon>
        <taxon>Chitinophagia</taxon>
        <taxon>Chitinophagales</taxon>
        <taxon>Chitinophagaceae</taxon>
        <taxon>Chitinophaga</taxon>
    </lineage>
</organism>
<dbReference type="InterPro" id="IPR014284">
    <property type="entry name" value="RNA_pol_sigma-70_dom"/>
</dbReference>
<dbReference type="InterPro" id="IPR036388">
    <property type="entry name" value="WH-like_DNA-bd_sf"/>
</dbReference>
<dbReference type="GO" id="GO:0003677">
    <property type="term" value="F:DNA binding"/>
    <property type="evidence" value="ECO:0007669"/>
    <property type="project" value="InterPro"/>
</dbReference>
<dbReference type="PANTHER" id="PTHR43133">
    <property type="entry name" value="RNA POLYMERASE ECF-TYPE SIGMA FACTO"/>
    <property type="match status" value="1"/>
</dbReference>
<evidence type="ECO:0000259" key="6">
    <source>
        <dbReference type="Pfam" id="PF08281"/>
    </source>
</evidence>